<proteinExistence type="predicted"/>
<reference evidence="1" key="1">
    <citation type="journal article" date="2013" name="Environ. Microbiol.">
        <title>Microbiota from the distal guts of lean and obese adolescents exhibit partial functional redundancy besides clear differences in community structure.</title>
        <authorList>
            <person name="Ferrer M."/>
            <person name="Ruiz A."/>
            <person name="Lanza F."/>
            <person name="Haange S.B."/>
            <person name="Oberbach A."/>
            <person name="Till H."/>
            <person name="Bargiela R."/>
            <person name="Campoy C."/>
            <person name="Segura M.T."/>
            <person name="Richter M."/>
            <person name="von Bergen M."/>
            <person name="Seifert J."/>
            <person name="Suarez A."/>
        </authorList>
    </citation>
    <scope>NUCLEOTIDE SEQUENCE</scope>
</reference>
<sequence>MLDTLRNTFAENARVLSDGVREGNPSICKILSVKDIKVDLDKVVENMDLNQTLYSLMIDLLENREKWINQDENEITKMISDFILGQFQSATKKTMTDYLKEKFGVDNPTMLEQKIKDEIIRKKLWSKSKPLFWKNYFYY</sequence>
<protein>
    <submittedName>
        <fullName evidence="1">Uncharacterized protein</fullName>
    </submittedName>
</protein>
<dbReference type="AlphaFoldDB" id="K1SMV2"/>
<dbReference type="EMBL" id="AJWY01012907">
    <property type="protein sequence ID" value="EKC48621.1"/>
    <property type="molecule type" value="Genomic_DNA"/>
</dbReference>
<accession>K1SMV2</accession>
<feature type="non-terminal residue" evidence="1">
    <location>
        <position position="139"/>
    </location>
</feature>
<organism evidence="1">
    <name type="scientific">human gut metagenome</name>
    <dbReference type="NCBI Taxonomy" id="408170"/>
    <lineage>
        <taxon>unclassified sequences</taxon>
        <taxon>metagenomes</taxon>
        <taxon>organismal metagenomes</taxon>
    </lineage>
</organism>
<gene>
    <name evidence="1" type="ORF">LEA_18793</name>
</gene>
<name>K1SMV2_9ZZZZ</name>
<comment type="caution">
    <text evidence="1">The sequence shown here is derived from an EMBL/GenBank/DDBJ whole genome shotgun (WGS) entry which is preliminary data.</text>
</comment>
<evidence type="ECO:0000313" key="1">
    <source>
        <dbReference type="EMBL" id="EKC48621.1"/>
    </source>
</evidence>